<keyword evidence="3" id="KW-1185">Reference proteome</keyword>
<organism evidence="2 3">
    <name type="scientific">Rhodococcus daqingensis</name>
    <dbReference type="NCBI Taxonomy" id="2479363"/>
    <lineage>
        <taxon>Bacteria</taxon>
        <taxon>Bacillati</taxon>
        <taxon>Actinomycetota</taxon>
        <taxon>Actinomycetes</taxon>
        <taxon>Mycobacteriales</taxon>
        <taxon>Nocardiaceae</taxon>
        <taxon>Rhodococcus</taxon>
    </lineage>
</organism>
<name>A0ABW2RWR9_9NOCA</name>
<dbReference type="PANTHER" id="PTHR35525">
    <property type="entry name" value="BLL6575 PROTEIN"/>
    <property type="match status" value="1"/>
</dbReference>
<dbReference type="RefSeq" id="WP_378403501.1">
    <property type="nucleotide sequence ID" value="NZ_JBHTCS010000010.1"/>
</dbReference>
<dbReference type="EMBL" id="JBHTCS010000010">
    <property type="protein sequence ID" value="MFC7447933.1"/>
    <property type="molecule type" value="Genomic_DNA"/>
</dbReference>
<dbReference type="PANTHER" id="PTHR35525:SF3">
    <property type="entry name" value="BLL6575 PROTEIN"/>
    <property type="match status" value="1"/>
</dbReference>
<comment type="caution">
    <text evidence="2">The sequence shown here is derived from an EMBL/GenBank/DDBJ whole genome shotgun (WGS) entry which is preliminary data.</text>
</comment>
<dbReference type="Gene3D" id="1.10.3300.10">
    <property type="entry name" value="Jann2411-like domain"/>
    <property type="match status" value="1"/>
</dbReference>
<gene>
    <name evidence="2" type="ORF">ACFQS9_08530</name>
</gene>
<sequence length="184" mass="20187">MGFLTGEPLALDLINTRAHTPSGVIDALDTAESFESWLAEQGDRLAPLSSPPTAADLAAVRVLRRHVAEAVEQVRQGARPSPDAVEALNRAVRAAPPYPVATWDGARLIADIRRDGDERDRLLARLAEAAVELLTDPDVVKVRGCEGPHCTMRFLPAHPRRRWCSPALCGNRVRVARYHQRHNG</sequence>
<protein>
    <submittedName>
        <fullName evidence="2">CGNR zinc finger domain-containing protein</fullName>
    </submittedName>
</protein>
<dbReference type="Proteomes" id="UP001596484">
    <property type="component" value="Unassembled WGS sequence"/>
</dbReference>
<evidence type="ECO:0000313" key="2">
    <source>
        <dbReference type="EMBL" id="MFC7447933.1"/>
    </source>
</evidence>
<accession>A0ABW2RWR9</accession>
<proteinExistence type="predicted"/>
<dbReference type="InterPro" id="IPR010852">
    <property type="entry name" value="ABATE"/>
</dbReference>
<evidence type="ECO:0000313" key="3">
    <source>
        <dbReference type="Proteomes" id="UP001596484"/>
    </source>
</evidence>
<feature type="domain" description="Zinc finger CGNR" evidence="1">
    <location>
        <begin position="142"/>
        <end position="182"/>
    </location>
</feature>
<dbReference type="SUPFAM" id="SSF160904">
    <property type="entry name" value="Jann2411-like"/>
    <property type="match status" value="1"/>
</dbReference>
<dbReference type="Pfam" id="PF07336">
    <property type="entry name" value="ABATE"/>
    <property type="match status" value="1"/>
</dbReference>
<dbReference type="Pfam" id="PF11706">
    <property type="entry name" value="zf-CGNR"/>
    <property type="match status" value="1"/>
</dbReference>
<dbReference type="InterPro" id="IPR023286">
    <property type="entry name" value="ABATE_dom_sf"/>
</dbReference>
<dbReference type="InterPro" id="IPR021005">
    <property type="entry name" value="Znf_CGNR"/>
</dbReference>
<evidence type="ECO:0000259" key="1">
    <source>
        <dbReference type="Pfam" id="PF11706"/>
    </source>
</evidence>
<reference evidence="3" key="1">
    <citation type="journal article" date="2019" name="Int. J. Syst. Evol. Microbiol.">
        <title>The Global Catalogue of Microorganisms (GCM) 10K type strain sequencing project: providing services to taxonomists for standard genome sequencing and annotation.</title>
        <authorList>
            <consortium name="The Broad Institute Genomics Platform"/>
            <consortium name="The Broad Institute Genome Sequencing Center for Infectious Disease"/>
            <person name="Wu L."/>
            <person name="Ma J."/>
        </authorList>
    </citation>
    <scope>NUCLEOTIDE SEQUENCE [LARGE SCALE GENOMIC DNA]</scope>
    <source>
        <strain evidence="3">ICMP 19430</strain>
    </source>
</reference>